<protein>
    <submittedName>
        <fullName evidence="3">3821_t:CDS:1</fullName>
    </submittedName>
</protein>
<evidence type="ECO:0000313" key="4">
    <source>
        <dbReference type="Proteomes" id="UP000789570"/>
    </source>
</evidence>
<dbReference type="Proteomes" id="UP000789570">
    <property type="component" value="Unassembled WGS sequence"/>
</dbReference>
<dbReference type="AlphaFoldDB" id="A0A9N8YK28"/>
<accession>A0A9N8YK28</accession>
<proteinExistence type="predicted"/>
<dbReference type="InterPro" id="IPR050618">
    <property type="entry name" value="Ubq-SigPath_Reg"/>
</dbReference>
<dbReference type="SMART" id="SM00449">
    <property type="entry name" value="SPRY"/>
    <property type="match status" value="1"/>
</dbReference>
<keyword evidence="1" id="KW-0472">Membrane</keyword>
<dbReference type="OrthoDB" id="258495at2759"/>
<keyword evidence="1" id="KW-1133">Transmembrane helix</keyword>
<evidence type="ECO:0000259" key="2">
    <source>
        <dbReference type="PROSITE" id="PS50188"/>
    </source>
</evidence>
<dbReference type="Gene3D" id="2.60.120.920">
    <property type="match status" value="1"/>
</dbReference>
<sequence length="394" mass="44936">MKIKANISSNIFKKIIYIFLISLILLSNYRCNSVTFKREENSGGGSRWVFWTYENGERQCAYLCLLGVIILIIVLIIICIFCIWYWFYRSKTSTIYERGFKAPLFMSKIPQIQIDYVEGDSNITRIDEQYEEAEKFIREFPPQEELPPLEHLDFIRSVGGAKAWQWIAEERMIADQIIAIIGEGKIIKFLKNMNFSIHTTYPCFVPVIGSEGINTQEDGQVSFSEEMFEQPQSMPHIMGQILHYYEITILENRNPSDTNISIGLATQPYPSFRLPGSNIYSVGYHSINGCKYNNNNTAMSYGPDWTEVGDTVGCGYNPTVGHVFFTKNGEFLGNAFTDIRHIWFPTIGASGPCVIKTNFGDDPERAFLYKEARGYGPGGPILLSKQRGLSKHRT</sequence>
<dbReference type="EMBL" id="CAJVPQ010000022">
    <property type="protein sequence ID" value="CAG8437720.1"/>
    <property type="molecule type" value="Genomic_DNA"/>
</dbReference>
<dbReference type="SUPFAM" id="SSF49899">
    <property type="entry name" value="Concanavalin A-like lectins/glucanases"/>
    <property type="match status" value="1"/>
</dbReference>
<reference evidence="3" key="1">
    <citation type="submission" date="2021-06" db="EMBL/GenBank/DDBJ databases">
        <authorList>
            <person name="Kallberg Y."/>
            <person name="Tangrot J."/>
            <person name="Rosling A."/>
        </authorList>
    </citation>
    <scope>NUCLEOTIDE SEQUENCE</scope>
    <source>
        <strain evidence="3">UK204</strain>
    </source>
</reference>
<dbReference type="InterPro" id="IPR001870">
    <property type="entry name" value="B30.2/SPRY"/>
</dbReference>
<dbReference type="PANTHER" id="PTHR12864">
    <property type="entry name" value="RAN BINDING PROTEIN 9-RELATED"/>
    <property type="match status" value="1"/>
</dbReference>
<dbReference type="InterPro" id="IPR013320">
    <property type="entry name" value="ConA-like_dom_sf"/>
</dbReference>
<name>A0A9N8YK28_9GLOM</name>
<feature type="domain" description="B30.2/SPRY" evidence="2">
    <location>
        <begin position="182"/>
        <end position="364"/>
    </location>
</feature>
<gene>
    <name evidence="3" type="ORF">FCALED_LOCUS266</name>
</gene>
<feature type="transmembrane region" description="Helical" evidence="1">
    <location>
        <begin position="60"/>
        <end position="88"/>
    </location>
</feature>
<evidence type="ECO:0000256" key="1">
    <source>
        <dbReference type="SAM" id="Phobius"/>
    </source>
</evidence>
<dbReference type="Pfam" id="PF00622">
    <property type="entry name" value="SPRY"/>
    <property type="match status" value="1"/>
</dbReference>
<dbReference type="InterPro" id="IPR043136">
    <property type="entry name" value="B30.2/SPRY_sf"/>
</dbReference>
<comment type="caution">
    <text evidence="3">The sequence shown here is derived from an EMBL/GenBank/DDBJ whole genome shotgun (WGS) entry which is preliminary data.</text>
</comment>
<keyword evidence="1" id="KW-0812">Transmembrane</keyword>
<organism evidence="3 4">
    <name type="scientific">Funneliformis caledonium</name>
    <dbReference type="NCBI Taxonomy" id="1117310"/>
    <lineage>
        <taxon>Eukaryota</taxon>
        <taxon>Fungi</taxon>
        <taxon>Fungi incertae sedis</taxon>
        <taxon>Mucoromycota</taxon>
        <taxon>Glomeromycotina</taxon>
        <taxon>Glomeromycetes</taxon>
        <taxon>Glomerales</taxon>
        <taxon>Glomeraceae</taxon>
        <taxon>Funneliformis</taxon>
    </lineage>
</organism>
<dbReference type="InterPro" id="IPR003877">
    <property type="entry name" value="SPRY_dom"/>
</dbReference>
<evidence type="ECO:0000313" key="3">
    <source>
        <dbReference type="EMBL" id="CAG8437720.1"/>
    </source>
</evidence>
<dbReference type="PROSITE" id="PS50188">
    <property type="entry name" value="B302_SPRY"/>
    <property type="match status" value="1"/>
</dbReference>
<keyword evidence="4" id="KW-1185">Reference proteome</keyword>